<dbReference type="InterPro" id="IPR006840">
    <property type="entry name" value="ChaC"/>
</dbReference>
<dbReference type="Pfam" id="PF04752">
    <property type="entry name" value="ChaC"/>
    <property type="match status" value="1"/>
</dbReference>
<dbReference type="GO" id="GO:0005737">
    <property type="term" value="C:cytoplasm"/>
    <property type="evidence" value="ECO:0007669"/>
    <property type="project" value="TreeGrafter"/>
</dbReference>
<sequence>MSAISQPTWVFGYGSLIFKVDFPWMDRRAASISGWSRRFWQGSHDHRGTPEAPGRVVTLIETPGIDCRGVAYLVAPEVFAHLDYREKNGYARHRVAISLQDAESPVEGLLYVATAGNPAYLGPAPLDDLASHIAAASGPSGSNQSYLSELALALHELGSYDDHVHPLAHRVDTLLRQE</sequence>
<dbReference type="RefSeq" id="WP_117317754.1">
    <property type="nucleotide sequence ID" value="NZ_QQSW01000009.1"/>
</dbReference>
<reference evidence="3 4" key="1">
    <citation type="submission" date="2019-03" db="EMBL/GenBank/DDBJ databases">
        <title>Genomic Encyclopedia of Type Strains, Phase IV (KMG-IV): sequencing the most valuable type-strain genomes for metagenomic binning, comparative biology and taxonomic classification.</title>
        <authorList>
            <person name="Goeker M."/>
        </authorList>
    </citation>
    <scope>NUCLEOTIDE SEQUENCE [LARGE SCALE GENOMIC DNA]</scope>
    <source>
        <strain evidence="3 4">DSM 23344</strain>
    </source>
</reference>
<proteinExistence type="predicted"/>
<evidence type="ECO:0000256" key="2">
    <source>
        <dbReference type="ARBA" id="ARBA00023239"/>
    </source>
</evidence>
<protein>
    <recommendedName>
        <fullName evidence="1">glutathione-specific gamma-glutamylcyclotransferase</fullName>
        <ecNumber evidence="1">4.3.2.7</ecNumber>
    </recommendedName>
</protein>
<dbReference type="InterPro" id="IPR036568">
    <property type="entry name" value="GGCT-like_sf"/>
</dbReference>
<dbReference type="Gene3D" id="3.10.490.10">
    <property type="entry name" value="Gamma-glutamyl cyclotransferase-like"/>
    <property type="match status" value="1"/>
</dbReference>
<dbReference type="GO" id="GO:0006751">
    <property type="term" value="P:glutathione catabolic process"/>
    <property type="evidence" value="ECO:0007669"/>
    <property type="project" value="InterPro"/>
</dbReference>
<comment type="caution">
    <text evidence="3">The sequence shown here is derived from an EMBL/GenBank/DDBJ whole genome shotgun (WGS) entry which is preliminary data.</text>
</comment>
<organism evidence="3 4">
    <name type="scientific">Chromatocurvus halotolerans</name>
    <dbReference type="NCBI Taxonomy" id="1132028"/>
    <lineage>
        <taxon>Bacteria</taxon>
        <taxon>Pseudomonadati</taxon>
        <taxon>Pseudomonadota</taxon>
        <taxon>Gammaproteobacteria</taxon>
        <taxon>Cellvibrionales</taxon>
        <taxon>Halieaceae</taxon>
        <taxon>Chromatocurvus</taxon>
    </lineage>
</organism>
<dbReference type="AlphaFoldDB" id="A0A4V2SBJ6"/>
<dbReference type="CDD" id="cd06661">
    <property type="entry name" value="GGCT_like"/>
    <property type="match status" value="1"/>
</dbReference>
<evidence type="ECO:0000313" key="3">
    <source>
        <dbReference type="EMBL" id="TCO75690.1"/>
    </source>
</evidence>
<dbReference type="EC" id="4.3.2.7" evidence="1"/>
<dbReference type="Proteomes" id="UP000294980">
    <property type="component" value="Unassembled WGS sequence"/>
</dbReference>
<dbReference type="GO" id="GO:0061928">
    <property type="term" value="F:glutathione specific gamma-glutamylcyclotransferase activity"/>
    <property type="evidence" value="ECO:0007669"/>
    <property type="project" value="UniProtKB-EC"/>
</dbReference>
<name>A0A4V2SBJ6_9GAMM</name>
<gene>
    <name evidence="3" type="ORF">EV688_107111</name>
</gene>
<dbReference type="PANTHER" id="PTHR12192:SF2">
    <property type="entry name" value="GLUTATHIONE-SPECIFIC GAMMA-GLUTAMYLCYCLOTRANSFERASE 2"/>
    <property type="match status" value="1"/>
</dbReference>
<dbReference type="OrthoDB" id="9795692at2"/>
<keyword evidence="2" id="KW-0456">Lyase</keyword>
<dbReference type="EMBL" id="SLWX01000007">
    <property type="protein sequence ID" value="TCO75690.1"/>
    <property type="molecule type" value="Genomic_DNA"/>
</dbReference>
<evidence type="ECO:0000256" key="1">
    <source>
        <dbReference type="ARBA" id="ARBA00012344"/>
    </source>
</evidence>
<keyword evidence="4" id="KW-1185">Reference proteome</keyword>
<evidence type="ECO:0000313" key="4">
    <source>
        <dbReference type="Proteomes" id="UP000294980"/>
    </source>
</evidence>
<dbReference type="PANTHER" id="PTHR12192">
    <property type="entry name" value="CATION TRANSPORT PROTEIN CHAC-RELATED"/>
    <property type="match status" value="1"/>
</dbReference>
<dbReference type="InterPro" id="IPR013024">
    <property type="entry name" value="GGCT-like"/>
</dbReference>
<dbReference type="SUPFAM" id="SSF110857">
    <property type="entry name" value="Gamma-glutamyl cyclotransferase-like"/>
    <property type="match status" value="1"/>
</dbReference>
<accession>A0A4V2SBJ6</accession>